<protein>
    <submittedName>
        <fullName evidence="1">Uncharacterized protein</fullName>
    </submittedName>
</protein>
<reference evidence="1" key="2">
    <citation type="submission" date="2021-12" db="EMBL/GenBank/DDBJ databases">
        <title>Resequencing data analysis of finger millet.</title>
        <authorList>
            <person name="Hatakeyama M."/>
            <person name="Aluri S."/>
            <person name="Balachadran M.T."/>
            <person name="Sivarajan S.R."/>
            <person name="Poveda L."/>
            <person name="Shimizu-Inatsugi R."/>
            <person name="Schlapbach R."/>
            <person name="Sreeman S.M."/>
            <person name="Shimizu K.K."/>
        </authorList>
    </citation>
    <scope>NUCLEOTIDE SEQUENCE</scope>
</reference>
<gene>
    <name evidence="1" type="primary">ga21033</name>
    <name evidence="1" type="ORF">PR202_ga21033</name>
</gene>
<sequence length="251" mass="26690">MGNAIAGKRRTARVMKVDGSTCKYKPPAVAGDALRDHPGHHLLESEEVRRLGVRARPLDPDAPLKPGKLYFLVELPRLAAASSRVPRRTWSGALTYGGGGGAGERLESLMLARRSASDVAATVKAMAAAVEAGEDGAVRLRVRLPKAEVARLVGESRDAGEAAEKIMRLCVDRDHHQQQSAPATPVLRTPPAPAVMPAPAIASSRNKKNAAAAGAKKEVRGLVPFFFLSNSAISTFFTDTALFNFAVENHT</sequence>
<keyword evidence="2" id="KW-1185">Reference proteome</keyword>
<proteinExistence type="predicted"/>
<dbReference type="InterPro" id="IPR025322">
    <property type="entry name" value="PADRE_dom"/>
</dbReference>
<evidence type="ECO:0000313" key="2">
    <source>
        <dbReference type="Proteomes" id="UP001054889"/>
    </source>
</evidence>
<reference evidence="1" key="1">
    <citation type="journal article" date="2018" name="DNA Res.">
        <title>Multiple hybrid de novo genome assembly of finger millet, an orphan allotetraploid crop.</title>
        <authorList>
            <person name="Hatakeyama M."/>
            <person name="Aluri S."/>
            <person name="Balachadran M.T."/>
            <person name="Sivarajan S.R."/>
            <person name="Patrignani A."/>
            <person name="Gruter S."/>
            <person name="Poveda L."/>
            <person name="Shimizu-Inatsugi R."/>
            <person name="Baeten J."/>
            <person name="Francoijs K.J."/>
            <person name="Nataraja K.N."/>
            <person name="Reddy Y.A.N."/>
            <person name="Phadnis S."/>
            <person name="Ravikumar R.L."/>
            <person name="Schlapbach R."/>
            <person name="Sreeman S.M."/>
            <person name="Shimizu K.K."/>
        </authorList>
    </citation>
    <scope>NUCLEOTIDE SEQUENCE</scope>
</reference>
<organism evidence="1 2">
    <name type="scientific">Eleusine coracana subsp. coracana</name>
    <dbReference type="NCBI Taxonomy" id="191504"/>
    <lineage>
        <taxon>Eukaryota</taxon>
        <taxon>Viridiplantae</taxon>
        <taxon>Streptophyta</taxon>
        <taxon>Embryophyta</taxon>
        <taxon>Tracheophyta</taxon>
        <taxon>Spermatophyta</taxon>
        <taxon>Magnoliopsida</taxon>
        <taxon>Liliopsida</taxon>
        <taxon>Poales</taxon>
        <taxon>Poaceae</taxon>
        <taxon>PACMAD clade</taxon>
        <taxon>Chloridoideae</taxon>
        <taxon>Cynodonteae</taxon>
        <taxon>Eleusininae</taxon>
        <taxon>Eleusine</taxon>
    </lineage>
</organism>
<dbReference type="Proteomes" id="UP001054889">
    <property type="component" value="Unassembled WGS sequence"/>
</dbReference>
<evidence type="ECO:0000313" key="1">
    <source>
        <dbReference type="EMBL" id="GJN03576.1"/>
    </source>
</evidence>
<dbReference type="Pfam" id="PF14009">
    <property type="entry name" value="PADRE"/>
    <property type="match status" value="1"/>
</dbReference>
<name>A0AAV5CZT8_ELECO</name>
<accession>A0AAV5CZT8</accession>
<comment type="caution">
    <text evidence="1">The sequence shown here is derived from an EMBL/GenBank/DDBJ whole genome shotgun (WGS) entry which is preliminary data.</text>
</comment>
<dbReference type="EMBL" id="BQKI01000010">
    <property type="protein sequence ID" value="GJN03576.1"/>
    <property type="molecule type" value="Genomic_DNA"/>
</dbReference>
<dbReference type="PANTHER" id="PTHR33148:SF3">
    <property type="entry name" value="DUF4228 DOMAIN PROTEIN"/>
    <property type="match status" value="1"/>
</dbReference>
<dbReference type="AlphaFoldDB" id="A0AAV5CZT8"/>
<dbReference type="PANTHER" id="PTHR33148">
    <property type="entry name" value="PLASTID MOVEMENT IMPAIRED PROTEIN-RELATED"/>
    <property type="match status" value="1"/>
</dbReference>